<feature type="region of interest" description="Disordered" evidence="1">
    <location>
        <begin position="74"/>
        <end position="111"/>
    </location>
</feature>
<dbReference type="Proteomes" id="UP001142393">
    <property type="component" value="Unassembled WGS sequence"/>
</dbReference>
<feature type="compositionally biased region" description="Low complexity" evidence="1">
    <location>
        <begin position="74"/>
        <end position="89"/>
    </location>
</feature>
<accession>A0A9W8U1B7</accession>
<dbReference type="AlphaFoldDB" id="A0A9W8U1B7"/>
<dbReference type="EMBL" id="JANVFU010000002">
    <property type="protein sequence ID" value="KAJ3748528.1"/>
    <property type="molecule type" value="Genomic_DNA"/>
</dbReference>
<keyword evidence="4" id="KW-1185">Reference proteome</keyword>
<reference evidence="3 4" key="1">
    <citation type="journal article" date="2023" name="Proc. Natl. Acad. Sci. U.S.A.">
        <title>A global phylogenomic analysis of the shiitake genus Lentinula.</title>
        <authorList>
            <person name="Sierra-Patev S."/>
            <person name="Min B."/>
            <person name="Naranjo-Ortiz M."/>
            <person name="Looney B."/>
            <person name="Konkel Z."/>
            <person name="Slot J.C."/>
            <person name="Sakamoto Y."/>
            <person name="Steenwyk J.L."/>
            <person name="Rokas A."/>
            <person name="Carro J."/>
            <person name="Camarero S."/>
            <person name="Ferreira P."/>
            <person name="Molpeceres G."/>
            <person name="Ruiz-Duenas F.J."/>
            <person name="Serrano A."/>
            <person name="Henrissat B."/>
            <person name="Drula E."/>
            <person name="Hughes K.W."/>
            <person name="Mata J.L."/>
            <person name="Ishikawa N.K."/>
            <person name="Vargas-Isla R."/>
            <person name="Ushijima S."/>
            <person name="Smith C.A."/>
            <person name="Donoghue J."/>
            <person name="Ahrendt S."/>
            <person name="Andreopoulos W."/>
            <person name="He G."/>
            <person name="LaButti K."/>
            <person name="Lipzen A."/>
            <person name="Ng V."/>
            <person name="Riley R."/>
            <person name="Sandor L."/>
            <person name="Barry K."/>
            <person name="Martinez A.T."/>
            <person name="Xiao Y."/>
            <person name="Gibbons J.G."/>
            <person name="Terashima K."/>
            <person name="Grigoriev I.V."/>
            <person name="Hibbett D."/>
        </authorList>
    </citation>
    <scope>NUCLEOTIDE SEQUENCE [LARGE SCALE GENOMIC DNA]</scope>
    <source>
        <strain evidence="3 4">TFB7810</strain>
    </source>
</reference>
<feature type="signal peptide" evidence="2">
    <location>
        <begin position="1"/>
        <end position="25"/>
    </location>
</feature>
<organism evidence="3 4">
    <name type="scientific">Lentinula detonsa</name>
    <dbReference type="NCBI Taxonomy" id="2804962"/>
    <lineage>
        <taxon>Eukaryota</taxon>
        <taxon>Fungi</taxon>
        <taxon>Dikarya</taxon>
        <taxon>Basidiomycota</taxon>
        <taxon>Agaricomycotina</taxon>
        <taxon>Agaricomycetes</taxon>
        <taxon>Agaricomycetidae</taxon>
        <taxon>Agaricales</taxon>
        <taxon>Marasmiineae</taxon>
        <taxon>Omphalotaceae</taxon>
        <taxon>Lentinula</taxon>
    </lineage>
</organism>
<sequence length="246" mass="25586">MLPTSIRLALLAVVALRLSLGPAYAAPHALRRGERDGSLNVHESIPGHKSGLDTRQISGIIDAITDAGEAGSDAAKAAKGGSSAKASKSTKSEAKDQNKGNSTSTPHAVIAPVMDIRETGNSSLDTRQMYVSVSRVFCPIPAAIFVVIETHTNLSIRRTGIIDAITDAGEAGSDAAKAAKGGSSAKASKSTKSEAKDQNKGNSTSTPHAVFAPVMDIREIGHADHDEHFDSRPSDMRAAHANTDLD</sequence>
<keyword evidence="2" id="KW-0732">Signal</keyword>
<feature type="chain" id="PRO_5040746320" evidence="2">
    <location>
        <begin position="26"/>
        <end position="246"/>
    </location>
</feature>
<name>A0A9W8U1B7_9AGAR</name>
<protein>
    <submittedName>
        <fullName evidence="3">Uncharacterized protein</fullName>
    </submittedName>
</protein>
<feature type="region of interest" description="Disordered" evidence="1">
    <location>
        <begin position="175"/>
        <end position="246"/>
    </location>
</feature>
<feature type="compositionally biased region" description="Basic and acidic residues" evidence="1">
    <location>
        <begin position="216"/>
        <end position="238"/>
    </location>
</feature>
<evidence type="ECO:0000313" key="3">
    <source>
        <dbReference type="EMBL" id="KAJ3748528.1"/>
    </source>
</evidence>
<comment type="caution">
    <text evidence="3">The sequence shown here is derived from an EMBL/GenBank/DDBJ whole genome shotgun (WGS) entry which is preliminary data.</text>
</comment>
<feature type="compositionally biased region" description="Low complexity" evidence="1">
    <location>
        <begin position="175"/>
        <end position="190"/>
    </location>
</feature>
<evidence type="ECO:0000313" key="4">
    <source>
        <dbReference type="Proteomes" id="UP001142393"/>
    </source>
</evidence>
<evidence type="ECO:0000256" key="2">
    <source>
        <dbReference type="SAM" id="SignalP"/>
    </source>
</evidence>
<gene>
    <name evidence="3" type="ORF">DFH05DRAFT_1520123</name>
</gene>
<evidence type="ECO:0000256" key="1">
    <source>
        <dbReference type="SAM" id="MobiDB-lite"/>
    </source>
</evidence>
<proteinExistence type="predicted"/>
<feature type="region of interest" description="Disordered" evidence="1">
    <location>
        <begin position="34"/>
        <end position="53"/>
    </location>
</feature>